<name>A0A6L3VA75_9BACI</name>
<dbReference type="CDD" id="cd05013">
    <property type="entry name" value="SIS_RpiR"/>
    <property type="match status" value="1"/>
</dbReference>
<dbReference type="SUPFAM" id="SSF46689">
    <property type="entry name" value="Homeodomain-like"/>
    <property type="match status" value="1"/>
</dbReference>
<dbReference type="InterPro" id="IPR001347">
    <property type="entry name" value="SIS_dom"/>
</dbReference>
<dbReference type="InterPro" id="IPR047640">
    <property type="entry name" value="RpiR-like"/>
</dbReference>
<dbReference type="GO" id="GO:0097367">
    <property type="term" value="F:carbohydrate derivative binding"/>
    <property type="evidence" value="ECO:0007669"/>
    <property type="project" value="InterPro"/>
</dbReference>
<dbReference type="PANTHER" id="PTHR30514:SF18">
    <property type="entry name" value="RPIR-FAMILY TRANSCRIPTIONAL REGULATOR"/>
    <property type="match status" value="1"/>
</dbReference>
<gene>
    <name evidence="6" type="ORF">F7731_00320</name>
</gene>
<keyword evidence="2" id="KW-0238">DNA-binding</keyword>
<dbReference type="PROSITE" id="PS51071">
    <property type="entry name" value="HTH_RPIR"/>
    <property type="match status" value="1"/>
</dbReference>
<keyword evidence="3" id="KW-0804">Transcription</keyword>
<dbReference type="SUPFAM" id="SSF53697">
    <property type="entry name" value="SIS domain"/>
    <property type="match status" value="1"/>
</dbReference>
<proteinExistence type="predicted"/>
<dbReference type="InterPro" id="IPR036388">
    <property type="entry name" value="WH-like_DNA-bd_sf"/>
</dbReference>
<dbReference type="InterPro" id="IPR035472">
    <property type="entry name" value="RpiR-like_SIS"/>
</dbReference>
<evidence type="ECO:0000259" key="4">
    <source>
        <dbReference type="PROSITE" id="PS51071"/>
    </source>
</evidence>
<dbReference type="GO" id="GO:0003677">
    <property type="term" value="F:DNA binding"/>
    <property type="evidence" value="ECO:0007669"/>
    <property type="project" value="UniProtKB-KW"/>
</dbReference>
<feature type="domain" description="HTH rpiR-type" evidence="4">
    <location>
        <begin position="1"/>
        <end position="77"/>
    </location>
</feature>
<dbReference type="GO" id="GO:1901135">
    <property type="term" value="P:carbohydrate derivative metabolic process"/>
    <property type="evidence" value="ECO:0007669"/>
    <property type="project" value="InterPro"/>
</dbReference>
<dbReference type="InterPro" id="IPR000281">
    <property type="entry name" value="HTH_RpiR"/>
</dbReference>
<dbReference type="Pfam" id="PF01418">
    <property type="entry name" value="HTH_6"/>
    <property type="match status" value="1"/>
</dbReference>
<dbReference type="Gene3D" id="3.40.50.10490">
    <property type="entry name" value="Glucose-6-phosphate isomerase like protein, domain 1"/>
    <property type="match status" value="1"/>
</dbReference>
<reference evidence="6 7" key="1">
    <citation type="journal article" date="2016" name="Antonie Van Leeuwenhoek">
        <title>Bacillus depressus sp. nov., isolated from soil of a sunflower field.</title>
        <authorList>
            <person name="Wei X."/>
            <person name="Xin D."/>
            <person name="Xin Y."/>
            <person name="Zhang H."/>
            <person name="Wang T."/>
            <person name="Zhang J."/>
        </authorList>
    </citation>
    <scope>NUCLEOTIDE SEQUENCE [LARGE SCALE GENOMIC DNA]</scope>
    <source>
        <strain evidence="6 7">BZ1</strain>
    </source>
</reference>
<dbReference type="PANTHER" id="PTHR30514">
    <property type="entry name" value="GLUCOKINASE"/>
    <property type="match status" value="1"/>
</dbReference>
<dbReference type="GO" id="GO:0003700">
    <property type="term" value="F:DNA-binding transcription factor activity"/>
    <property type="evidence" value="ECO:0007669"/>
    <property type="project" value="InterPro"/>
</dbReference>
<comment type="caution">
    <text evidence="6">The sequence shown here is derived from an EMBL/GenBank/DDBJ whole genome shotgun (WGS) entry which is preliminary data.</text>
</comment>
<dbReference type="EMBL" id="WBOS01000001">
    <property type="protein sequence ID" value="KAB2338062.1"/>
    <property type="molecule type" value="Genomic_DNA"/>
</dbReference>
<dbReference type="AlphaFoldDB" id="A0A6L3VA75"/>
<dbReference type="PROSITE" id="PS51464">
    <property type="entry name" value="SIS"/>
    <property type="match status" value="1"/>
</dbReference>
<keyword evidence="7" id="KW-1185">Reference proteome</keyword>
<evidence type="ECO:0000313" key="6">
    <source>
        <dbReference type="EMBL" id="KAB2338062.1"/>
    </source>
</evidence>
<dbReference type="InterPro" id="IPR009057">
    <property type="entry name" value="Homeodomain-like_sf"/>
</dbReference>
<dbReference type="Proteomes" id="UP000481030">
    <property type="component" value="Unassembled WGS sequence"/>
</dbReference>
<dbReference type="Gene3D" id="1.10.10.10">
    <property type="entry name" value="Winged helix-like DNA-binding domain superfamily/Winged helix DNA-binding domain"/>
    <property type="match status" value="1"/>
</dbReference>
<dbReference type="OrthoDB" id="2930at2"/>
<sequence>MELKEVIHTYYHQLSKGQQKVANYLLEKPREFAIKSAQEIGTDAGVSETTVIRFCYAIKLSGFSELQKRIREQLLFQESSLGNYYSSKLEIAEEPNFFTQVMEKDREQIKELISLINEEKMNQMVDQLVKADGIYIAGMGISFSAANWLAFTLGLVKDNVKLVRSDTDDILFTLSRMDSQSVLIAISFHRYLKETIKIAKLAKRQGATVVGITDTPHSPISEFSDILFPIFPYKKSTIDMATGLFSFLNAVVAGVTVTNSNGFEKQKEQYEELFRNYFFIEGGEVK</sequence>
<dbReference type="RefSeq" id="WP_151532784.1">
    <property type="nucleotide sequence ID" value="NZ_WBOS01000001.1"/>
</dbReference>
<evidence type="ECO:0000256" key="1">
    <source>
        <dbReference type="ARBA" id="ARBA00023015"/>
    </source>
</evidence>
<dbReference type="Pfam" id="PF01380">
    <property type="entry name" value="SIS"/>
    <property type="match status" value="1"/>
</dbReference>
<evidence type="ECO:0000256" key="2">
    <source>
        <dbReference type="ARBA" id="ARBA00023125"/>
    </source>
</evidence>
<protein>
    <submittedName>
        <fullName evidence="6">MurR/RpiR family transcriptional regulator</fullName>
    </submittedName>
</protein>
<feature type="domain" description="SIS" evidence="5">
    <location>
        <begin position="124"/>
        <end position="261"/>
    </location>
</feature>
<evidence type="ECO:0000256" key="3">
    <source>
        <dbReference type="ARBA" id="ARBA00023163"/>
    </source>
</evidence>
<accession>A0A6L3VA75</accession>
<evidence type="ECO:0000313" key="7">
    <source>
        <dbReference type="Proteomes" id="UP000481030"/>
    </source>
</evidence>
<evidence type="ECO:0000259" key="5">
    <source>
        <dbReference type="PROSITE" id="PS51464"/>
    </source>
</evidence>
<dbReference type="InterPro" id="IPR046348">
    <property type="entry name" value="SIS_dom_sf"/>
</dbReference>
<organism evidence="6 7">
    <name type="scientific">Cytobacillus depressus</name>
    <dbReference type="NCBI Taxonomy" id="1602942"/>
    <lineage>
        <taxon>Bacteria</taxon>
        <taxon>Bacillati</taxon>
        <taxon>Bacillota</taxon>
        <taxon>Bacilli</taxon>
        <taxon>Bacillales</taxon>
        <taxon>Bacillaceae</taxon>
        <taxon>Cytobacillus</taxon>
    </lineage>
</organism>
<keyword evidence="1" id="KW-0805">Transcription regulation</keyword>